<dbReference type="Proteomes" id="UP001589818">
    <property type="component" value="Unassembled WGS sequence"/>
</dbReference>
<evidence type="ECO:0000313" key="2">
    <source>
        <dbReference type="Proteomes" id="UP001589818"/>
    </source>
</evidence>
<dbReference type="SUPFAM" id="SSF52540">
    <property type="entry name" value="P-loop containing nucleoside triphosphate hydrolases"/>
    <property type="match status" value="1"/>
</dbReference>
<proteinExistence type="predicted"/>
<dbReference type="InterPro" id="IPR027417">
    <property type="entry name" value="P-loop_NTPase"/>
</dbReference>
<gene>
    <name evidence="1" type="ORF">ACFFJ8_32080</name>
</gene>
<sequence length="55" mass="6418">MTHDLEQARQVSDTVWFMAEGKLLEHCDTAVFFDRPATDQARSYIKQSRNEEESV</sequence>
<evidence type="ECO:0000313" key="1">
    <source>
        <dbReference type="EMBL" id="MFC0395998.1"/>
    </source>
</evidence>
<name>A0ABV6JN68_9BACL</name>
<dbReference type="Gene3D" id="3.40.50.300">
    <property type="entry name" value="P-loop containing nucleotide triphosphate hydrolases"/>
    <property type="match status" value="1"/>
</dbReference>
<keyword evidence="2" id="KW-1185">Reference proteome</keyword>
<reference evidence="1 2" key="1">
    <citation type="submission" date="2024-09" db="EMBL/GenBank/DDBJ databases">
        <authorList>
            <person name="Sun Q."/>
            <person name="Mori K."/>
        </authorList>
    </citation>
    <scope>NUCLEOTIDE SEQUENCE [LARGE SCALE GENOMIC DNA]</scope>
    <source>
        <strain evidence="1 2">CCM 4839</strain>
    </source>
</reference>
<accession>A0ABV6JN68</accession>
<comment type="caution">
    <text evidence="1">The sequence shown here is derived from an EMBL/GenBank/DDBJ whole genome shotgun (WGS) entry which is preliminary data.</text>
</comment>
<organism evidence="1 2">
    <name type="scientific">Paenibacillus mendelii</name>
    <dbReference type="NCBI Taxonomy" id="206163"/>
    <lineage>
        <taxon>Bacteria</taxon>
        <taxon>Bacillati</taxon>
        <taxon>Bacillota</taxon>
        <taxon>Bacilli</taxon>
        <taxon>Bacillales</taxon>
        <taxon>Paenibacillaceae</taxon>
        <taxon>Paenibacillus</taxon>
    </lineage>
</organism>
<protein>
    <submittedName>
        <fullName evidence="1">Uncharacterized protein</fullName>
    </submittedName>
</protein>
<dbReference type="EMBL" id="JBHLVF010000047">
    <property type="protein sequence ID" value="MFC0395998.1"/>
    <property type="molecule type" value="Genomic_DNA"/>
</dbReference>
<dbReference type="RefSeq" id="WP_256555133.1">
    <property type="nucleotide sequence ID" value="NZ_JANHOF010000002.1"/>
</dbReference>